<name>A0A916JK49_9FLAO</name>
<feature type="domain" description="Phosphoadenosine phosphosulphate reductase" evidence="5">
    <location>
        <begin position="42"/>
        <end position="208"/>
    </location>
</feature>
<dbReference type="GO" id="GO:0046872">
    <property type="term" value="F:metal ion binding"/>
    <property type="evidence" value="ECO:0007669"/>
    <property type="project" value="UniProtKB-KW"/>
</dbReference>
<organism evidence="6 7">
    <name type="scientific">Parvicella tangerina</name>
    <dbReference type="NCBI Taxonomy" id="2829795"/>
    <lineage>
        <taxon>Bacteria</taxon>
        <taxon>Pseudomonadati</taxon>
        <taxon>Bacteroidota</taxon>
        <taxon>Flavobacteriia</taxon>
        <taxon>Flavobacteriales</taxon>
        <taxon>Parvicellaceae</taxon>
        <taxon>Parvicella</taxon>
    </lineage>
</organism>
<keyword evidence="4" id="KW-0408">Iron</keyword>
<dbReference type="InterPro" id="IPR002500">
    <property type="entry name" value="PAPS_reduct_dom"/>
</dbReference>
<dbReference type="SUPFAM" id="SSF52402">
    <property type="entry name" value="Adenine nucleotide alpha hydrolases-like"/>
    <property type="match status" value="1"/>
</dbReference>
<feature type="binding site" evidence="4">
    <location>
        <position position="202"/>
    </location>
    <ligand>
        <name>[4Fe-4S] cluster</name>
        <dbReference type="ChEBI" id="CHEBI:49883"/>
    </ligand>
</feature>
<keyword evidence="2 4" id="KW-0560">Oxidoreductase</keyword>
<dbReference type="Gene3D" id="3.40.50.620">
    <property type="entry name" value="HUPs"/>
    <property type="match status" value="1"/>
</dbReference>
<dbReference type="GO" id="GO:0070814">
    <property type="term" value="P:hydrogen sulfide biosynthetic process"/>
    <property type="evidence" value="ECO:0007669"/>
    <property type="project" value="UniProtKB-UniRule"/>
</dbReference>
<dbReference type="GO" id="GO:0043866">
    <property type="term" value="F:adenylyl-sulfate reductase (thioredoxin) activity"/>
    <property type="evidence" value="ECO:0007669"/>
    <property type="project" value="UniProtKB-EC"/>
</dbReference>
<evidence type="ECO:0000256" key="3">
    <source>
        <dbReference type="ARBA" id="ARBA00024327"/>
    </source>
</evidence>
<feature type="binding site" evidence="4">
    <location>
        <position position="122"/>
    </location>
    <ligand>
        <name>[4Fe-4S] cluster</name>
        <dbReference type="ChEBI" id="CHEBI:49883"/>
    </ligand>
</feature>
<keyword evidence="4" id="KW-0963">Cytoplasm</keyword>
<dbReference type="Pfam" id="PF01507">
    <property type="entry name" value="PAPS_reduct"/>
    <property type="match status" value="1"/>
</dbReference>
<dbReference type="EC" id="1.8.4.10" evidence="4"/>
<dbReference type="NCBIfam" id="NF002537">
    <property type="entry name" value="PRK02090.1"/>
    <property type="match status" value="1"/>
</dbReference>
<reference evidence="6" key="1">
    <citation type="submission" date="2021-04" db="EMBL/GenBank/DDBJ databases">
        <authorList>
            <person name="Rodrigo-Torres L."/>
            <person name="Arahal R. D."/>
            <person name="Lucena T."/>
        </authorList>
    </citation>
    <scope>NUCLEOTIDE SEQUENCE</scope>
    <source>
        <strain evidence="6">AS29M-1</strain>
    </source>
</reference>
<keyword evidence="7" id="KW-1185">Reference proteome</keyword>
<comment type="subcellular location">
    <subcellularLocation>
        <location evidence="4">Cytoplasm</location>
    </subcellularLocation>
</comment>
<keyword evidence="4" id="KW-0411">Iron-sulfur</keyword>
<dbReference type="InterPro" id="IPR004511">
    <property type="entry name" value="PAPS/APS_Rdtase"/>
</dbReference>
<dbReference type="GO" id="GO:0004604">
    <property type="term" value="F:phosphoadenylyl-sulfate reductase (thioredoxin) activity"/>
    <property type="evidence" value="ECO:0007669"/>
    <property type="project" value="UniProtKB-UniRule"/>
</dbReference>
<feature type="binding site" evidence="4">
    <location>
        <position position="121"/>
    </location>
    <ligand>
        <name>[4Fe-4S] cluster</name>
        <dbReference type="ChEBI" id="CHEBI:49883"/>
    </ligand>
</feature>
<dbReference type="AlphaFoldDB" id="A0A916JK49"/>
<evidence type="ECO:0000313" key="6">
    <source>
        <dbReference type="EMBL" id="CAG5077873.1"/>
    </source>
</evidence>
<sequence>MELSEGVALSTVEITELNKKYRNLSVEQRIVELYKDFDEKEIMLTSSFATTSAYLLHLFAENKPDQLIYFIDTGYHFKETLLYKDYLTEIYGLNVQDVKAEEWKHDFTTKDQTWKTDPDLCCSVNKVEPLNALKDNYKVWVSGLMEWQSDHRSTLDIFEERGGILKFYPLLDVTAEEREAYIKEHLLPFHPLQAKGYFSVGCEHCTVPGKGRAGRWNNSPKTECGLHL</sequence>
<dbReference type="PIRSF" id="PIRSF000857">
    <property type="entry name" value="PAPS_reductase"/>
    <property type="match status" value="1"/>
</dbReference>
<dbReference type="GO" id="GO:0051539">
    <property type="term" value="F:4 iron, 4 sulfur cluster binding"/>
    <property type="evidence" value="ECO:0007669"/>
    <property type="project" value="UniProtKB-UniRule"/>
</dbReference>
<protein>
    <recommendedName>
        <fullName evidence="4">Adenosine 5'-phosphosulfate reductase</fullName>
        <shortName evidence="4">APS reductase</shortName>
        <ecNumber evidence="4">1.8.4.10</ecNumber>
    </recommendedName>
    <alternativeName>
        <fullName evidence="4">5'-adenylylsulfate reductase</fullName>
    </alternativeName>
    <alternativeName>
        <fullName evidence="4">Thioredoxin-dependent 5'-adenylylsulfate reductase</fullName>
    </alternativeName>
</protein>
<comment type="pathway">
    <text evidence="3 4">Sulfur metabolism; hydrogen sulfide biosynthesis; sulfite from sulfate.</text>
</comment>
<dbReference type="HAMAP" id="MF_00063">
    <property type="entry name" value="CysH"/>
    <property type="match status" value="1"/>
</dbReference>
<feature type="binding site" evidence="4">
    <location>
        <position position="205"/>
    </location>
    <ligand>
        <name>[4Fe-4S] cluster</name>
        <dbReference type="ChEBI" id="CHEBI:49883"/>
    </ligand>
</feature>
<dbReference type="PANTHER" id="PTHR46509">
    <property type="entry name" value="PHOSPHOADENOSINE PHOSPHOSULFATE REDUCTASE"/>
    <property type="match status" value="1"/>
</dbReference>
<evidence type="ECO:0000256" key="1">
    <source>
        <dbReference type="ARBA" id="ARBA00009732"/>
    </source>
</evidence>
<evidence type="ECO:0000256" key="4">
    <source>
        <dbReference type="HAMAP-Rule" id="MF_00063"/>
    </source>
</evidence>
<comment type="similarity">
    <text evidence="1 4">Belongs to the PAPS reductase family. CysH subfamily.</text>
</comment>
<dbReference type="GO" id="GO:0005737">
    <property type="term" value="C:cytoplasm"/>
    <property type="evidence" value="ECO:0007669"/>
    <property type="project" value="UniProtKB-SubCell"/>
</dbReference>
<evidence type="ECO:0000259" key="5">
    <source>
        <dbReference type="Pfam" id="PF01507"/>
    </source>
</evidence>
<evidence type="ECO:0000256" key="2">
    <source>
        <dbReference type="ARBA" id="ARBA00023002"/>
    </source>
</evidence>
<gene>
    <name evidence="4 6" type="primary">cysH</name>
    <name evidence="6" type="ORF">CRYO30217_00504</name>
</gene>
<proteinExistence type="inferred from homology"/>
<dbReference type="RefSeq" id="WP_258540736.1">
    <property type="nucleotide sequence ID" value="NZ_OU015584.1"/>
</dbReference>
<comment type="cofactor">
    <cofactor evidence="4">
        <name>[4Fe-4S] cluster</name>
        <dbReference type="ChEBI" id="CHEBI:49883"/>
    </cofactor>
    <text evidence="4">Binds 1 [4Fe-4S] cluster per subunit.</text>
</comment>
<dbReference type="InterPro" id="IPR014729">
    <property type="entry name" value="Rossmann-like_a/b/a_fold"/>
</dbReference>
<dbReference type="KEGG" id="ptan:CRYO30217_00504"/>
<dbReference type="Proteomes" id="UP000683507">
    <property type="component" value="Chromosome"/>
</dbReference>
<dbReference type="PANTHER" id="PTHR46509:SF1">
    <property type="entry name" value="PHOSPHOADENOSINE PHOSPHOSULFATE REDUCTASE"/>
    <property type="match status" value="1"/>
</dbReference>
<accession>A0A916JK49</accession>
<dbReference type="GO" id="GO:0019379">
    <property type="term" value="P:sulfate assimilation, phosphoadenylyl sulfate reduction by phosphoadenylyl-sulfate reductase (thioredoxin)"/>
    <property type="evidence" value="ECO:0007669"/>
    <property type="project" value="UniProtKB-UniRule"/>
</dbReference>
<comment type="catalytic activity">
    <reaction evidence="4">
        <text>[thioredoxin]-disulfide + sulfite + AMP + 2 H(+) = adenosine 5'-phosphosulfate + [thioredoxin]-dithiol</text>
        <dbReference type="Rhea" id="RHEA:21976"/>
        <dbReference type="Rhea" id="RHEA-COMP:10698"/>
        <dbReference type="Rhea" id="RHEA-COMP:10700"/>
        <dbReference type="ChEBI" id="CHEBI:15378"/>
        <dbReference type="ChEBI" id="CHEBI:17359"/>
        <dbReference type="ChEBI" id="CHEBI:29950"/>
        <dbReference type="ChEBI" id="CHEBI:50058"/>
        <dbReference type="ChEBI" id="CHEBI:58243"/>
        <dbReference type="ChEBI" id="CHEBI:456215"/>
        <dbReference type="EC" id="1.8.4.10"/>
    </reaction>
</comment>
<evidence type="ECO:0000313" key="7">
    <source>
        <dbReference type="Proteomes" id="UP000683507"/>
    </source>
</evidence>
<dbReference type="EMBL" id="OU015584">
    <property type="protein sequence ID" value="CAG5077873.1"/>
    <property type="molecule type" value="Genomic_DNA"/>
</dbReference>
<comment type="function">
    <text evidence="4">Catalyzes the formation of sulfite from adenosine 5'-phosphosulfate (APS) using thioredoxin as an electron donor.</text>
</comment>
<feature type="active site" description="Nucleophile; cysteine thiosulfonate intermediate" evidence="4">
    <location>
        <position position="224"/>
    </location>
</feature>
<keyword evidence="4" id="KW-0479">Metal-binding</keyword>